<keyword evidence="5" id="KW-0539">Nucleus</keyword>
<keyword evidence="3" id="KW-0805">Transcription regulation</keyword>
<comment type="subcellular location">
    <subcellularLocation>
        <location evidence="1">Nucleus</location>
    </subcellularLocation>
</comment>
<dbReference type="GO" id="GO:0005634">
    <property type="term" value="C:nucleus"/>
    <property type="evidence" value="ECO:0000318"/>
    <property type="project" value="GO_Central"/>
</dbReference>
<dbReference type="GO" id="GO:0046983">
    <property type="term" value="F:protein dimerization activity"/>
    <property type="evidence" value="ECO:0007669"/>
    <property type="project" value="InterPro"/>
</dbReference>
<evidence type="ECO:0000259" key="6">
    <source>
        <dbReference type="PROSITE" id="PS50888"/>
    </source>
</evidence>
<evidence type="ECO:0000256" key="2">
    <source>
        <dbReference type="ARBA" id="ARBA00005510"/>
    </source>
</evidence>
<dbReference type="PROSITE" id="PS50888">
    <property type="entry name" value="BHLH"/>
    <property type="match status" value="1"/>
</dbReference>
<dbReference type="SUPFAM" id="SSF47459">
    <property type="entry name" value="HLH, helix-loop-helix DNA-binding domain"/>
    <property type="match status" value="1"/>
</dbReference>
<dbReference type="AlphaFoldDB" id="A0A0K9Q374"/>
<dbReference type="Proteomes" id="UP000036987">
    <property type="component" value="Unassembled WGS sequence"/>
</dbReference>
<dbReference type="EMBL" id="LFYR01000120">
    <property type="protein sequence ID" value="KMZ75728.1"/>
    <property type="molecule type" value="Genomic_DNA"/>
</dbReference>
<evidence type="ECO:0000313" key="8">
    <source>
        <dbReference type="Proteomes" id="UP000036987"/>
    </source>
</evidence>
<protein>
    <recommendedName>
        <fullName evidence="6">BHLH domain-containing protein</fullName>
    </recommendedName>
</protein>
<reference evidence="8" key="1">
    <citation type="journal article" date="2016" name="Nature">
        <title>The genome of the seagrass Zostera marina reveals angiosperm adaptation to the sea.</title>
        <authorList>
            <person name="Olsen J.L."/>
            <person name="Rouze P."/>
            <person name="Verhelst B."/>
            <person name="Lin Y.-C."/>
            <person name="Bayer T."/>
            <person name="Collen J."/>
            <person name="Dattolo E."/>
            <person name="De Paoli E."/>
            <person name="Dittami S."/>
            <person name="Maumus F."/>
            <person name="Michel G."/>
            <person name="Kersting A."/>
            <person name="Lauritano C."/>
            <person name="Lohaus R."/>
            <person name="Toepel M."/>
            <person name="Tonon T."/>
            <person name="Vanneste K."/>
            <person name="Amirebrahimi M."/>
            <person name="Brakel J."/>
            <person name="Bostroem C."/>
            <person name="Chovatia M."/>
            <person name="Grimwood J."/>
            <person name="Jenkins J.W."/>
            <person name="Jueterbock A."/>
            <person name="Mraz A."/>
            <person name="Stam W.T."/>
            <person name="Tice H."/>
            <person name="Bornberg-Bauer E."/>
            <person name="Green P.J."/>
            <person name="Pearson G.A."/>
            <person name="Procaccini G."/>
            <person name="Duarte C.M."/>
            <person name="Schmutz J."/>
            <person name="Reusch T.B.H."/>
            <person name="Van de Peer Y."/>
        </authorList>
    </citation>
    <scope>NUCLEOTIDE SEQUENCE [LARGE SCALE GENOMIC DNA]</scope>
    <source>
        <strain evidence="8">cv. Finnish</strain>
    </source>
</reference>
<evidence type="ECO:0000256" key="1">
    <source>
        <dbReference type="ARBA" id="ARBA00004123"/>
    </source>
</evidence>
<dbReference type="SMART" id="SM00353">
    <property type="entry name" value="HLH"/>
    <property type="match status" value="1"/>
</dbReference>
<organism evidence="7 8">
    <name type="scientific">Zostera marina</name>
    <name type="common">Eelgrass</name>
    <dbReference type="NCBI Taxonomy" id="29655"/>
    <lineage>
        <taxon>Eukaryota</taxon>
        <taxon>Viridiplantae</taxon>
        <taxon>Streptophyta</taxon>
        <taxon>Embryophyta</taxon>
        <taxon>Tracheophyta</taxon>
        <taxon>Spermatophyta</taxon>
        <taxon>Magnoliopsida</taxon>
        <taxon>Liliopsida</taxon>
        <taxon>Zosteraceae</taxon>
        <taxon>Zostera</taxon>
    </lineage>
</organism>
<name>A0A0K9Q374_ZOSMR</name>
<evidence type="ECO:0000256" key="4">
    <source>
        <dbReference type="ARBA" id="ARBA00023163"/>
    </source>
</evidence>
<dbReference type="GO" id="GO:0000978">
    <property type="term" value="F:RNA polymerase II cis-regulatory region sequence-specific DNA binding"/>
    <property type="evidence" value="ECO:0000318"/>
    <property type="project" value="GO_Central"/>
</dbReference>
<dbReference type="OrthoDB" id="1921534at2759"/>
<dbReference type="InterPro" id="IPR045239">
    <property type="entry name" value="bHLH95_bHLH"/>
</dbReference>
<dbReference type="PANTHER" id="PTHR45914">
    <property type="entry name" value="TRANSCRIPTION FACTOR HEC3-RELATED"/>
    <property type="match status" value="1"/>
</dbReference>
<dbReference type="GO" id="GO:0000981">
    <property type="term" value="F:DNA-binding transcription factor activity, RNA polymerase II-specific"/>
    <property type="evidence" value="ECO:0000318"/>
    <property type="project" value="GO_Central"/>
</dbReference>
<accession>A0A0K9Q374</accession>
<dbReference type="InterPro" id="IPR045843">
    <property type="entry name" value="IND-like"/>
</dbReference>
<dbReference type="GO" id="GO:0006357">
    <property type="term" value="P:regulation of transcription by RNA polymerase II"/>
    <property type="evidence" value="ECO:0000318"/>
    <property type="project" value="GO_Central"/>
</dbReference>
<proteinExistence type="inferred from homology"/>
<keyword evidence="8" id="KW-1185">Reference proteome</keyword>
<dbReference type="InterPro" id="IPR036638">
    <property type="entry name" value="HLH_DNA-bd_sf"/>
</dbReference>
<dbReference type="PANTHER" id="PTHR45914:SF24">
    <property type="entry name" value="BHLH DOMAIN-CONTAINING PROTEIN"/>
    <property type="match status" value="1"/>
</dbReference>
<keyword evidence="4" id="KW-0804">Transcription</keyword>
<comment type="caution">
    <text evidence="7">The sequence shown here is derived from an EMBL/GenBank/DDBJ whole genome shotgun (WGS) entry which is preliminary data.</text>
</comment>
<evidence type="ECO:0000256" key="5">
    <source>
        <dbReference type="ARBA" id="ARBA00023242"/>
    </source>
</evidence>
<dbReference type="CDD" id="cd11393">
    <property type="entry name" value="bHLH_AtbHLH_like"/>
    <property type="match status" value="1"/>
</dbReference>
<comment type="similarity">
    <text evidence="2">Belongs to the bHLH protein family.</text>
</comment>
<evidence type="ECO:0000313" key="7">
    <source>
        <dbReference type="EMBL" id="KMZ75728.1"/>
    </source>
</evidence>
<feature type="domain" description="BHLH" evidence="6">
    <location>
        <begin position="58"/>
        <end position="107"/>
    </location>
</feature>
<dbReference type="Gene3D" id="4.10.280.10">
    <property type="entry name" value="Helix-loop-helix DNA-binding domain"/>
    <property type="match status" value="1"/>
</dbReference>
<evidence type="ECO:0000256" key="3">
    <source>
        <dbReference type="ARBA" id="ARBA00023015"/>
    </source>
</evidence>
<gene>
    <name evidence="7" type="ORF">ZOSMA_110G00340</name>
</gene>
<sequence>MHDFHDRACVPPVDQFYYNAGNEPTTNAFADEPNGSLNFSAAQPEFFHVGSNMNPEGLSMTIQSVTARQRRRKISNKTKELEKLIPGEHRMTTGEMLLSMAKYIKFLQAEVGMLCLMKQQNQSHNPTQRRIQQLVMSTDVQEKLYRANKCIVSKQIVDNLRNDPFFFSHTSSISRDFVMFMKSLKPPSPPPPPPTSI</sequence>
<dbReference type="InterPro" id="IPR011598">
    <property type="entry name" value="bHLH_dom"/>
</dbReference>